<dbReference type="InterPro" id="IPR036068">
    <property type="entry name" value="Nicotinate_pribotase-like_C"/>
</dbReference>
<comment type="catalytic activity">
    <reaction evidence="8">
        <text>beta-nicotinamide D-ribonucleotide + diphosphate = 5-phospho-alpha-D-ribose 1-diphosphate + nicotinamide + H(+)</text>
        <dbReference type="Rhea" id="RHEA:16149"/>
        <dbReference type="ChEBI" id="CHEBI:14649"/>
        <dbReference type="ChEBI" id="CHEBI:15378"/>
        <dbReference type="ChEBI" id="CHEBI:17154"/>
        <dbReference type="ChEBI" id="CHEBI:33019"/>
        <dbReference type="ChEBI" id="CHEBI:58017"/>
        <dbReference type="EC" id="2.4.2.12"/>
    </reaction>
    <physiologicalReaction direction="right-to-left" evidence="8">
        <dbReference type="Rhea" id="RHEA:16151"/>
    </physiologicalReaction>
</comment>
<accession>A0A8B9WZZ5</accession>
<evidence type="ECO:0000313" key="12">
    <source>
        <dbReference type="Proteomes" id="UP000694520"/>
    </source>
</evidence>
<feature type="domain" description="Nicotinamide phosphoribosyltransferase N-terminal" evidence="10">
    <location>
        <begin position="10"/>
        <end position="116"/>
    </location>
</feature>
<keyword evidence="12" id="KW-1185">Reference proteome</keyword>
<dbReference type="EC" id="2.4.2.12" evidence="6"/>
<dbReference type="GeneTree" id="ENSGT00940000153456"/>
<name>A0A8B9WZZ5_BOSMU</name>
<comment type="similarity">
    <text evidence="1">Belongs to the NAPRTase family.</text>
</comment>
<evidence type="ECO:0000313" key="11">
    <source>
        <dbReference type="Ensembl" id="ENSBGRP00000012129.1"/>
    </source>
</evidence>
<evidence type="ECO:0000259" key="10">
    <source>
        <dbReference type="Pfam" id="PF18127"/>
    </source>
</evidence>
<dbReference type="UniPathway" id="UPA00253"/>
<dbReference type="AlphaFoldDB" id="A0A8B9WZZ5"/>
<evidence type="ECO:0000256" key="7">
    <source>
        <dbReference type="ARBA" id="ARBA00035036"/>
    </source>
</evidence>
<dbReference type="Pfam" id="PF18127">
    <property type="entry name" value="NAMPT_N"/>
    <property type="match status" value="1"/>
</dbReference>
<sequence length="369" mass="42808">MNAAAEAEFNILLATDSYKVTHYKQYPPNTSKVYSYFECREKKTENSKIRKVKYEETVFYGLQYILHKYLKGKVVTKEKIQEAKEVYREHFQDDVFNEKGWNYILEKYDGHLPIEVKAVPEGSVIPRGNVLFTVENTDPECYWLTNWVEVLDILGKKFPVTENSKGYKLLPPYLRVIQGDGVDINTLQEIVEGMKQKKWSIENVSFGSGGALLQKLTRDLLNCSFKCSYVVTNGLGINVFKDPVADPNKRSKKGRLSLHRTPAGNFVTLEEGKGDLEEYGHVCIYADWGLFCFLNSNKFTFQIKKGGFFLEDKCYCKMFTIADLAYQNKMKNKKWLDNKYETFTLGEIFYKEKKNGVPYSYQKRVSELQ</sequence>
<keyword evidence="3" id="KW-0328">Glycosyltransferase</keyword>
<reference evidence="11" key="1">
    <citation type="submission" date="2019-05" db="EMBL/GenBank/DDBJ databases">
        <authorList>
            <person name="Zhang S."/>
            <person name="Liu J."/>
        </authorList>
    </citation>
    <scope>NUCLEOTIDE SEQUENCE [LARGE SCALE GENOMIC DNA]</scope>
</reference>
<dbReference type="GO" id="GO:0047280">
    <property type="term" value="F:nicotinamide phosphoribosyltransferase activity"/>
    <property type="evidence" value="ECO:0007669"/>
    <property type="project" value="UniProtKB-EC"/>
</dbReference>
<dbReference type="Ensembl" id="ENSBGRT00000013987.1">
    <property type="protein sequence ID" value="ENSBGRP00000012129.1"/>
    <property type="gene ID" value="ENSBGRG00000007410.1"/>
</dbReference>
<keyword evidence="2" id="KW-0662">Pyridine nucleotide biosynthesis</keyword>
<organism evidence="11 12">
    <name type="scientific">Bos mutus grunniens</name>
    <name type="common">Wild yak</name>
    <name type="synonym">Bos grunniens</name>
    <dbReference type="NCBI Taxonomy" id="30521"/>
    <lineage>
        <taxon>Eukaryota</taxon>
        <taxon>Metazoa</taxon>
        <taxon>Chordata</taxon>
        <taxon>Craniata</taxon>
        <taxon>Vertebrata</taxon>
        <taxon>Euteleostomi</taxon>
        <taxon>Mammalia</taxon>
        <taxon>Eutheria</taxon>
        <taxon>Laurasiatheria</taxon>
        <taxon>Artiodactyla</taxon>
        <taxon>Ruminantia</taxon>
        <taxon>Pecora</taxon>
        <taxon>Bovidae</taxon>
        <taxon>Bovinae</taxon>
        <taxon>Bos</taxon>
    </lineage>
</organism>
<dbReference type="Proteomes" id="UP000694520">
    <property type="component" value="Chromosome 4"/>
</dbReference>
<comment type="pathway">
    <text evidence="5">Cofactor biosynthesis; NAD(+) biosynthesis; nicotinamide D-ribonucleotide from 5-phospho-alpha-D-ribose 1-diphosphate and nicotinamide: step 1/1.</text>
</comment>
<feature type="domain" description="Nicotinate/nicotinamide phosphoribosyltransferase" evidence="9">
    <location>
        <begin position="147"/>
        <end position="256"/>
    </location>
</feature>
<evidence type="ECO:0000256" key="3">
    <source>
        <dbReference type="ARBA" id="ARBA00022676"/>
    </source>
</evidence>
<dbReference type="InterPro" id="IPR013785">
    <property type="entry name" value="Aldolase_TIM"/>
</dbReference>
<reference evidence="11" key="3">
    <citation type="submission" date="2025-09" db="UniProtKB">
        <authorList>
            <consortium name="Ensembl"/>
        </authorList>
    </citation>
    <scope>IDENTIFICATION</scope>
</reference>
<dbReference type="PANTHER" id="PTHR43816:SF1">
    <property type="entry name" value="NICOTINAMIDE PHOSPHORIBOSYLTRANSFERASE"/>
    <property type="match status" value="1"/>
</dbReference>
<dbReference type="InterPro" id="IPR016471">
    <property type="entry name" value="Nicotinamide_PRibTrfase"/>
</dbReference>
<dbReference type="InterPro" id="IPR041529">
    <property type="entry name" value="DUF5598"/>
</dbReference>
<evidence type="ECO:0000256" key="4">
    <source>
        <dbReference type="ARBA" id="ARBA00022679"/>
    </source>
</evidence>
<proteinExistence type="inferred from homology"/>
<dbReference type="PANTHER" id="PTHR43816">
    <property type="entry name" value="NICOTINAMIDE PHOSPHORIBOSYLTRANSFERASE"/>
    <property type="match status" value="1"/>
</dbReference>
<protein>
    <recommendedName>
        <fullName evidence="7">Nicotinamide phosphoribosyltransferase</fullName>
        <ecNumber evidence="6">2.4.2.12</ecNumber>
    </recommendedName>
</protein>
<dbReference type="GO" id="GO:0009435">
    <property type="term" value="P:NAD+ biosynthetic process"/>
    <property type="evidence" value="ECO:0007669"/>
    <property type="project" value="UniProtKB-UniPathway"/>
</dbReference>
<evidence type="ECO:0000256" key="8">
    <source>
        <dbReference type="ARBA" id="ARBA00047835"/>
    </source>
</evidence>
<evidence type="ECO:0000256" key="2">
    <source>
        <dbReference type="ARBA" id="ARBA00022642"/>
    </source>
</evidence>
<evidence type="ECO:0000256" key="5">
    <source>
        <dbReference type="ARBA" id="ARBA00035007"/>
    </source>
</evidence>
<dbReference type="SUPFAM" id="SSF51690">
    <property type="entry name" value="Nicotinate/Quinolinate PRTase C-terminal domain-like"/>
    <property type="match status" value="1"/>
</dbReference>
<dbReference type="InterPro" id="IPR041525">
    <property type="entry name" value="N/Namide_PRibTrfase"/>
</dbReference>
<dbReference type="Gene3D" id="3.20.20.70">
    <property type="entry name" value="Aldolase class I"/>
    <property type="match status" value="1"/>
</dbReference>
<evidence type="ECO:0000256" key="6">
    <source>
        <dbReference type="ARBA" id="ARBA00035024"/>
    </source>
</evidence>
<dbReference type="Pfam" id="PF04095">
    <property type="entry name" value="NAPRTase"/>
    <property type="match status" value="1"/>
</dbReference>
<keyword evidence="4" id="KW-0808">Transferase</keyword>
<evidence type="ECO:0000256" key="1">
    <source>
        <dbReference type="ARBA" id="ARBA00010897"/>
    </source>
</evidence>
<evidence type="ECO:0000259" key="9">
    <source>
        <dbReference type="Pfam" id="PF04095"/>
    </source>
</evidence>
<reference evidence="11" key="2">
    <citation type="submission" date="2025-08" db="UniProtKB">
        <authorList>
            <consortium name="Ensembl"/>
        </authorList>
    </citation>
    <scope>IDENTIFICATION</scope>
</reference>
<gene>
    <name evidence="11" type="primary">NAMPT</name>
</gene>